<evidence type="ECO:0000256" key="11">
    <source>
        <dbReference type="PIRSR" id="PIRSR605856-50"/>
    </source>
</evidence>
<proteinExistence type="inferred from homology"/>
<dbReference type="InterPro" id="IPR005856">
    <property type="entry name" value="Cys_synth"/>
</dbReference>
<keyword evidence="8 11" id="KW-0663">Pyridoxal phosphate</keyword>
<evidence type="ECO:0000256" key="9">
    <source>
        <dbReference type="ARBA" id="ARBA00023192"/>
    </source>
</evidence>
<dbReference type="InterPro" id="IPR001926">
    <property type="entry name" value="TrpB-like_PALP"/>
</dbReference>
<organism evidence="16 17">
    <name type="scientific">Halonatronomonas betaini</name>
    <dbReference type="NCBI Taxonomy" id="2778430"/>
    <lineage>
        <taxon>Bacteria</taxon>
        <taxon>Bacillati</taxon>
        <taxon>Bacillota</taxon>
        <taxon>Clostridia</taxon>
        <taxon>Halanaerobiales</taxon>
        <taxon>Halarsenatibacteraceae</taxon>
        <taxon>Halonatronomonas</taxon>
    </lineage>
</organism>
<feature type="binding site" evidence="11">
    <location>
        <begin position="187"/>
        <end position="191"/>
    </location>
    <ligand>
        <name>pyridoxal 5'-phosphate</name>
        <dbReference type="ChEBI" id="CHEBI:597326"/>
    </ligand>
</feature>
<gene>
    <name evidence="16" type="primary">cysK</name>
    <name evidence="16" type="ORF">I0Q91_11645</name>
</gene>
<dbReference type="NCBIfam" id="TIGR01136">
    <property type="entry name" value="cysKM"/>
    <property type="match status" value="1"/>
</dbReference>
<dbReference type="Proteomes" id="UP000621436">
    <property type="component" value="Unassembled WGS sequence"/>
</dbReference>
<evidence type="ECO:0000256" key="3">
    <source>
        <dbReference type="ARBA" id="ARBA00007103"/>
    </source>
</evidence>
<dbReference type="GO" id="GO:0016846">
    <property type="term" value="F:carbon-sulfur lyase activity"/>
    <property type="evidence" value="ECO:0007669"/>
    <property type="project" value="UniProtKB-ARBA"/>
</dbReference>
<keyword evidence="9 13" id="KW-0198">Cysteine biosynthesis</keyword>
<evidence type="ECO:0000256" key="2">
    <source>
        <dbReference type="ARBA" id="ARBA00004962"/>
    </source>
</evidence>
<dbReference type="InterPro" id="IPR050214">
    <property type="entry name" value="Cys_Synth/Cystath_Beta-Synth"/>
</dbReference>
<dbReference type="SUPFAM" id="SSF53686">
    <property type="entry name" value="Tryptophan synthase beta subunit-like PLP-dependent enzymes"/>
    <property type="match status" value="1"/>
</dbReference>
<evidence type="ECO:0000256" key="12">
    <source>
        <dbReference type="PIRSR" id="PIRSR605856-51"/>
    </source>
</evidence>
<feature type="binding site" evidence="11">
    <location>
        <position position="275"/>
    </location>
    <ligand>
        <name>pyridoxal 5'-phosphate</name>
        <dbReference type="ChEBI" id="CHEBI:597326"/>
    </ligand>
</feature>
<comment type="caution">
    <text evidence="16">The sequence shown here is derived from an EMBL/GenBank/DDBJ whole genome shotgun (WGS) entry which is preliminary data.</text>
</comment>
<dbReference type="AlphaFoldDB" id="A0A931AW27"/>
<comment type="cofactor">
    <cofactor evidence="1 11 13">
        <name>pyridoxal 5'-phosphate</name>
        <dbReference type="ChEBI" id="CHEBI:597326"/>
    </cofactor>
</comment>
<evidence type="ECO:0000256" key="7">
    <source>
        <dbReference type="ARBA" id="ARBA00022679"/>
    </source>
</evidence>
<evidence type="ECO:0000256" key="8">
    <source>
        <dbReference type="ARBA" id="ARBA00022898"/>
    </source>
</evidence>
<dbReference type="InterPro" id="IPR036052">
    <property type="entry name" value="TrpB-like_PALP_sf"/>
</dbReference>
<accession>A0A931AW27</accession>
<evidence type="ECO:0000256" key="10">
    <source>
        <dbReference type="ARBA" id="ARBA00047931"/>
    </source>
</evidence>
<evidence type="ECO:0000256" key="5">
    <source>
        <dbReference type="ARBA" id="ARBA00019371"/>
    </source>
</evidence>
<dbReference type="GO" id="GO:0006535">
    <property type="term" value="P:cysteine biosynthetic process from serine"/>
    <property type="evidence" value="ECO:0007669"/>
    <property type="project" value="UniProtKB-UniRule"/>
</dbReference>
<comment type="catalytic activity">
    <reaction evidence="10 13">
        <text>O-acetyl-L-serine + hydrogen sulfide = L-cysteine + acetate</text>
        <dbReference type="Rhea" id="RHEA:14829"/>
        <dbReference type="ChEBI" id="CHEBI:29919"/>
        <dbReference type="ChEBI" id="CHEBI:30089"/>
        <dbReference type="ChEBI" id="CHEBI:35235"/>
        <dbReference type="ChEBI" id="CHEBI:58340"/>
        <dbReference type="EC" id="2.5.1.47"/>
    </reaction>
</comment>
<dbReference type="CDD" id="cd01561">
    <property type="entry name" value="CBS_like"/>
    <property type="match status" value="1"/>
</dbReference>
<dbReference type="EC" id="2.5.1.47" evidence="4 13"/>
<evidence type="ECO:0000256" key="14">
    <source>
        <dbReference type="SAM" id="MobiDB-lite"/>
    </source>
</evidence>
<dbReference type="EMBL" id="JADPIE010000007">
    <property type="protein sequence ID" value="MBF8437739.1"/>
    <property type="molecule type" value="Genomic_DNA"/>
</dbReference>
<evidence type="ECO:0000313" key="16">
    <source>
        <dbReference type="EMBL" id="MBF8437739.1"/>
    </source>
</evidence>
<evidence type="ECO:0000256" key="6">
    <source>
        <dbReference type="ARBA" id="ARBA00022605"/>
    </source>
</evidence>
<dbReference type="InterPro" id="IPR005859">
    <property type="entry name" value="CysK"/>
</dbReference>
<keyword evidence="17" id="KW-1185">Reference proteome</keyword>
<protein>
    <recommendedName>
        <fullName evidence="5 13">Cysteine synthase</fullName>
        <ecNumber evidence="4 13">2.5.1.47</ecNumber>
    </recommendedName>
</protein>
<dbReference type="FunFam" id="3.40.50.1100:FF:000006">
    <property type="entry name" value="Cysteine synthase"/>
    <property type="match status" value="1"/>
</dbReference>
<reference evidence="16" key="1">
    <citation type="submission" date="2020-11" db="EMBL/GenBank/DDBJ databases">
        <title>Halonatronomonas betainensis gen. nov., sp. nov. a novel haloalkaliphilic representative of the family Halanaerobiacae capable of betaine degradation.</title>
        <authorList>
            <person name="Boltyanskaya Y."/>
            <person name="Kevbrin V."/>
            <person name="Detkova E."/>
            <person name="Grouzdev D.S."/>
            <person name="Koziaeva V."/>
            <person name="Zhilina T."/>
        </authorList>
    </citation>
    <scope>NUCLEOTIDE SEQUENCE</scope>
    <source>
        <strain evidence="16">Z-7014</strain>
    </source>
</reference>
<dbReference type="Pfam" id="PF00291">
    <property type="entry name" value="PALP"/>
    <property type="match status" value="1"/>
</dbReference>
<evidence type="ECO:0000313" key="17">
    <source>
        <dbReference type="Proteomes" id="UP000621436"/>
    </source>
</evidence>
<dbReference type="GO" id="GO:0004124">
    <property type="term" value="F:cysteine synthase activity"/>
    <property type="evidence" value="ECO:0007669"/>
    <property type="project" value="UniProtKB-UniRule"/>
</dbReference>
<dbReference type="NCBIfam" id="TIGR01139">
    <property type="entry name" value="cysK"/>
    <property type="match status" value="1"/>
</dbReference>
<feature type="binding site" evidence="11">
    <location>
        <position position="83"/>
    </location>
    <ligand>
        <name>pyridoxal 5'-phosphate</name>
        <dbReference type="ChEBI" id="CHEBI:597326"/>
    </ligand>
</feature>
<dbReference type="FunFam" id="3.40.50.1100:FF:000002">
    <property type="entry name" value="Cysteine synthase"/>
    <property type="match status" value="1"/>
</dbReference>
<dbReference type="Gene3D" id="3.40.50.1100">
    <property type="match status" value="2"/>
</dbReference>
<dbReference type="PROSITE" id="PS00901">
    <property type="entry name" value="CYS_SYNTHASE"/>
    <property type="match status" value="1"/>
</dbReference>
<keyword evidence="7 13" id="KW-0808">Transferase</keyword>
<feature type="modified residue" description="N6-(pyridoxal phosphate)lysine" evidence="12">
    <location>
        <position position="53"/>
    </location>
</feature>
<dbReference type="RefSeq" id="WP_270454747.1">
    <property type="nucleotide sequence ID" value="NZ_JADPIE010000007.1"/>
</dbReference>
<name>A0A931AW27_9FIRM</name>
<feature type="domain" description="Tryptophan synthase beta chain-like PALP" evidence="15">
    <location>
        <begin position="16"/>
        <end position="290"/>
    </location>
</feature>
<evidence type="ECO:0000256" key="4">
    <source>
        <dbReference type="ARBA" id="ARBA00012681"/>
    </source>
</evidence>
<evidence type="ECO:0000256" key="13">
    <source>
        <dbReference type="RuleBase" id="RU003985"/>
    </source>
</evidence>
<feature type="region of interest" description="Disordered" evidence="14">
    <location>
        <begin position="288"/>
        <end position="308"/>
    </location>
</feature>
<evidence type="ECO:0000256" key="1">
    <source>
        <dbReference type="ARBA" id="ARBA00001933"/>
    </source>
</evidence>
<dbReference type="PANTHER" id="PTHR10314">
    <property type="entry name" value="CYSTATHIONINE BETA-SYNTHASE"/>
    <property type="match status" value="1"/>
</dbReference>
<sequence length="326" mass="34954">MSERNTEHKGEIAGDITELIGNTPHYRTEKFGQEFGSNIYIKLEMFNPGKSVKDRIAWNMIRRAEESGELPPGGVIVEPTSGNTGIGLAMIGAARGYRVILTMPDTMSIERRKLLKAYGAELILTPGDSGMNGAIETARDLAHGNQGYFLPDQFSNPANPEIHRLTTARELLNDFGQSLDYIVLGVGTGGTLTGVGQVMREEAPGTKIIAVEPEGSPVLSGGEAGSHKIQGIGAGFIPEIMETDLIDQIIKVSNDAAYNTARELAAKEGLLVGISSGAAAAATRKLAKTLDNRPPSEKNSQPKILTLAPDSGERYLSTELFEFENK</sequence>
<comment type="similarity">
    <text evidence="3 13">Belongs to the cysteine synthase/cystathionine beta-synthase family.</text>
</comment>
<dbReference type="InterPro" id="IPR001216">
    <property type="entry name" value="P-phosphate_BS"/>
</dbReference>
<evidence type="ECO:0000259" key="15">
    <source>
        <dbReference type="Pfam" id="PF00291"/>
    </source>
</evidence>
<keyword evidence="6 13" id="KW-0028">Amino-acid biosynthesis</keyword>
<comment type="pathway">
    <text evidence="2">Amino-acid biosynthesis; L-cysteine biosynthesis; L-cysteine from L-serine: step 2/2.</text>
</comment>